<gene>
    <name evidence="3" type="ORF">H8B04_15475</name>
</gene>
<dbReference type="EMBL" id="JACOIJ010000045">
    <property type="protein sequence ID" value="MBD1430935.1"/>
    <property type="molecule type" value="Genomic_DNA"/>
</dbReference>
<dbReference type="Proteomes" id="UP000651271">
    <property type="component" value="Unassembled WGS sequence"/>
</dbReference>
<dbReference type="Pfam" id="PF21012">
    <property type="entry name" value="DUF6850"/>
    <property type="match status" value="1"/>
</dbReference>
<dbReference type="PROSITE" id="PS51257">
    <property type="entry name" value="PROKAR_LIPOPROTEIN"/>
    <property type="match status" value="1"/>
</dbReference>
<sequence length="507" mass="58938">MKFSLSIVILFVSLSCFGQQLSSNDSIFWDKSYHKKLTFQFENPSLVRLQQYEYNIGEAELSFKKKQGDYKRAKSAYTQSIIDFEANGLSQVDKFIISGNFKFNKIWEDSLANTLQGVDDDISPFYYFVQKAGKYERQNFKGNVQVRYAGFNNLFQPGINFDYATHWTTRSVDPRPSVGSVAIKINPFVTAQLGRHQASIGILYGYGDEDSNIGYKNRDYNTSMLYPDRIFYTNQGFGFISQKDTATMRKYDQYIGANFNYSIKNQSFEMYTSTNIEQKVTNSTYDQKLRQRYKKRSEFTLKNFNHQTLLELKESEHVNHLLDFTVNYQKGVDFNYNLNSANYIAEHYKLGLGYFYTSNLWNIGLDGNINSMEKTDAAADHYHSYSQANINLHFCNIWDLGKNKLETTLIPNYTWKISNTLNVPSTQVNVFTTSTVYPDYDYFNMNTLGLHINLSYFIPSNKKLRGMEIFTKNQILSVLENTNKNTLSLQKGKYNLWQSQLGLKFYL</sequence>
<evidence type="ECO:0000313" key="4">
    <source>
        <dbReference type="Proteomes" id="UP000651271"/>
    </source>
</evidence>
<dbReference type="InterPro" id="IPR049236">
    <property type="entry name" value="DUF6850"/>
</dbReference>
<evidence type="ECO:0000259" key="2">
    <source>
        <dbReference type="Pfam" id="PF21012"/>
    </source>
</evidence>
<feature type="domain" description="DUF6850" evidence="2">
    <location>
        <begin position="49"/>
        <end position="505"/>
    </location>
</feature>
<feature type="chain" id="PRO_5045085905" description="DUF6850 domain-containing protein" evidence="1">
    <location>
        <begin position="19"/>
        <end position="507"/>
    </location>
</feature>
<protein>
    <recommendedName>
        <fullName evidence="2">DUF6850 domain-containing protein</fullName>
    </recommendedName>
</protein>
<keyword evidence="4" id="KW-1185">Reference proteome</keyword>
<accession>A0ABR7YHZ1</accession>
<name>A0ABR7YHZ1_9SPHI</name>
<proteinExistence type="predicted"/>
<comment type="caution">
    <text evidence="3">The sequence shown here is derived from an EMBL/GenBank/DDBJ whole genome shotgun (WGS) entry which is preliminary data.</text>
</comment>
<reference evidence="3 4" key="1">
    <citation type="submission" date="2020-08" db="EMBL/GenBank/DDBJ databases">
        <title>Sphingobacterium sp. DN04309 isolated from aquaculture water.</title>
        <authorList>
            <person name="Zhang M."/>
        </authorList>
    </citation>
    <scope>NUCLEOTIDE SEQUENCE [LARGE SCALE GENOMIC DNA]</scope>
    <source>
        <strain evidence="3 4">DN04309</strain>
    </source>
</reference>
<dbReference type="RefSeq" id="WP_190302922.1">
    <property type="nucleotide sequence ID" value="NZ_JACOIJ010000045.1"/>
</dbReference>
<keyword evidence="1" id="KW-0732">Signal</keyword>
<organism evidence="3 4">
    <name type="scientific">Sphingobacterium litopenaei</name>
    <dbReference type="NCBI Taxonomy" id="2763500"/>
    <lineage>
        <taxon>Bacteria</taxon>
        <taxon>Pseudomonadati</taxon>
        <taxon>Bacteroidota</taxon>
        <taxon>Sphingobacteriia</taxon>
        <taxon>Sphingobacteriales</taxon>
        <taxon>Sphingobacteriaceae</taxon>
        <taxon>Sphingobacterium</taxon>
    </lineage>
</organism>
<evidence type="ECO:0000256" key="1">
    <source>
        <dbReference type="SAM" id="SignalP"/>
    </source>
</evidence>
<feature type="signal peptide" evidence="1">
    <location>
        <begin position="1"/>
        <end position="18"/>
    </location>
</feature>
<evidence type="ECO:0000313" key="3">
    <source>
        <dbReference type="EMBL" id="MBD1430935.1"/>
    </source>
</evidence>